<evidence type="ECO:0000313" key="1">
    <source>
        <dbReference type="EMBL" id="KKP67021.1"/>
    </source>
</evidence>
<dbReference type="EMBL" id="LBPX01000024">
    <property type="protein sequence ID" value="KKP67021.1"/>
    <property type="molecule type" value="Genomic_DNA"/>
</dbReference>
<dbReference type="AlphaFoldDB" id="A0A0G0BTD2"/>
<accession>A0A0G0BTD2</accession>
<reference evidence="1 2" key="1">
    <citation type="journal article" date="2015" name="Nature">
        <title>rRNA introns, odd ribosomes, and small enigmatic genomes across a large radiation of phyla.</title>
        <authorList>
            <person name="Brown C.T."/>
            <person name="Hug L.A."/>
            <person name="Thomas B.C."/>
            <person name="Sharon I."/>
            <person name="Castelle C.J."/>
            <person name="Singh A."/>
            <person name="Wilkins M.J."/>
            <person name="Williams K.H."/>
            <person name="Banfield J.F."/>
        </authorList>
    </citation>
    <scope>NUCLEOTIDE SEQUENCE [LARGE SCALE GENOMIC DNA]</scope>
</reference>
<gene>
    <name evidence="1" type="ORF">UR63_C0024G0010</name>
</gene>
<dbReference type="Proteomes" id="UP000034127">
    <property type="component" value="Unassembled WGS sequence"/>
</dbReference>
<proteinExistence type="predicted"/>
<organism evidence="1 2">
    <name type="scientific">Candidatus Roizmanbacteria bacterium GW2011_GWC2_35_12</name>
    <dbReference type="NCBI Taxonomy" id="1618485"/>
    <lineage>
        <taxon>Bacteria</taxon>
        <taxon>Candidatus Roizmaniibacteriota</taxon>
    </lineage>
</organism>
<comment type="caution">
    <text evidence="1">The sequence shown here is derived from an EMBL/GenBank/DDBJ whole genome shotgun (WGS) entry which is preliminary data.</text>
</comment>
<evidence type="ECO:0000313" key="2">
    <source>
        <dbReference type="Proteomes" id="UP000034127"/>
    </source>
</evidence>
<name>A0A0G0BTD2_9BACT</name>
<sequence>MDDAKLLDIEIFKNDFFHDFIVFLKYVENNNIQRTTTGNISLRDIAALQKEFRQQKIFNQFKEYGWKINSERVVEFLTQIKIISESMHITYKRKNKILISKNGKSFLHNIDSITQYWNMVLHYWRRISWEYFCPSPDIGHITVMDTIQKNQNVIWNAFLKKEYLWIDFEIFCKTIKIHFQLESFYKGIDDFSYYLDIEYGLFKKNLVRFGCVEIEEKKNKYNSNRIVRFRTTKLGIICFKMKLSLEI</sequence>
<protein>
    <submittedName>
        <fullName evidence="1">Uncharacterized protein</fullName>
    </submittedName>
</protein>